<dbReference type="Proteomes" id="UP000342249">
    <property type="component" value="Unassembled WGS sequence"/>
</dbReference>
<reference evidence="2" key="1">
    <citation type="journal article" date="2019" name="Lett. Appl. Microbiol.">
        <title>A case of 'blown pack' spoilage of vacuum-packaged pork likely associated with Clostridium estertheticum in Canada.</title>
        <authorList>
            <person name="Zhang P."/>
            <person name="Ward P."/>
            <person name="McMullen L.M."/>
            <person name="Yang X."/>
        </authorList>
    </citation>
    <scope>NUCLEOTIDE SEQUENCE [LARGE SCALE GENOMIC DNA]</scope>
    <source>
        <strain evidence="2">MA19</strain>
    </source>
</reference>
<evidence type="ECO:0000313" key="2">
    <source>
        <dbReference type="EMBL" id="MPQ64138.1"/>
    </source>
</evidence>
<evidence type="ECO:0000313" key="3">
    <source>
        <dbReference type="EMBL" id="NNU74795.1"/>
    </source>
</evidence>
<evidence type="ECO:0000256" key="1">
    <source>
        <dbReference type="SAM" id="Phobius"/>
    </source>
</evidence>
<dbReference type="EMBL" id="SPSF01000044">
    <property type="protein sequence ID" value="MPQ64138.1"/>
    <property type="molecule type" value="Genomic_DNA"/>
</dbReference>
<dbReference type="AlphaFoldDB" id="A0A5N7IT32"/>
<keyword evidence="1" id="KW-0812">Transmembrane</keyword>
<sequence>MNLDELRIDIAKRGKKGLHFILASVIIWCAVLVVSLLPIRDVQTKNLLTFCFTAPLPPLAYMISKIIKAEFSANDNPLNKLGVLFSCNQFLYLLIAMWIYPTVPDKMVMVLAIIFGAHLLPFGWLYKSNAYSVMSILISFTAITIGIIFNAVVVSMIMVVLEIIFCIWLMLENKSLAKHNKYFSTNK</sequence>
<reference evidence="3 5" key="2">
    <citation type="submission" date="2020-05" db="EMBL/GenBank/DDBJ databases">
        <title>Complete genome of Clostridium estertheticum subspecies estertheticum, isolated from Vacuum packed lamb meat from New Zealand imported to Switzerland.</title>
        <authorList>
            <person name="Wambui J."/>
            <person name="Stevens M.J.A."/>
            <person name="Stephan R."/>
        </authorList>
    </citation>
    <scope>NUCLEOTIDE SEQUENCE [LARGE SCALE GENOMIC DNA]</scope>
    <source>
        <strain evidence="3 5">CEST001</strain>
    </source>
</reference>
<feature type="transmembrane region" description="Helical" evidence="1">
    <location>
        <begin position="20"/>
        <end position="39"/>
    </location>
</feature>
<protein>
    <submittedName>
        <fullName evidence="2">Uncharacterized protein</fullName>
    </submittedName>
</protein>
<gene>
    <name evidence="2" type="ORF">E4V82_18785</name>
    <name evidence="3" type="ORF">HLQ16_02465</name>
</gene>
<organism evidence="2 4">
    <name type="scientific">Clostridium estertheticum</name>
    <dbReference type="NCBI Taxonomy" id="238834"/>
    <lineage>
        <taxon>Bacteria</taxon>
        <taxon>Bacillati</taxon>
        <taxon>Bacillota</taxon>
        <taxon>Clostridia</taxon>
        <taxon>Eubacteriales</taxon>
        <taxon>Clostridiaceae</taxon>
        <taxon>Clostridium</taxon>
    </lineage>
</organism>
<comment type="caution">
    <text evidence="2">The sequence shown here is derived from an EMBL/GenBank/DDBJ whole genome shotgun (WGS) entry which is preliminary data.</text>
</comment>
<feature type="transmembrane region" description="Helical" evidence="1">
    <location>
        <begin position="81"/>
        <end position="100"/>
    </location>
</feature>
<dbReference type="EMBL" id="JABEYB010000002">
    <property type="protein sequence ID" value="NNU74795.1"/>
    <property type="molecule type" value="Genomic_DNA"/>
</dbReference>
<proteinExistence type="predicted"/>
<keyword evidence="1" id="KW-1133">Transmembrane helix</keyword>
<name>A0A5N7IT32_9CLOT</name>
<accession>A0A5N7IT32</accession>
<keyword evidence="1" id="KW-0472">Membrane</keyword>
<feature type="transmembrane region" description="Helical" evidence="1">
    <location>
        <begin position="138"/>
        <end position="171"/>
    </location>
</feature>
<dbReference type="RefSeq" id="WP_152753486.1">
    <property type="nucleotide sequence ID" value="NZ_CP077610.1"/>
</dbReference>
<feature type="transmembrane region" description="Helical" evidence="1">
    <location>
        <begin position="107"/>
        <end position="126"/>
    </location>
</feature>
<dbReference type="Pfam" id="PF22765">
    <property type="entry name" value="DUF7010"/>
    <property type="match status" value="1"/>
</dbReference>
<evidence type="ECO:0000313" key="5">
    <source>
        <dbReference type="Proteomes" id="UP000531659"/>
    </source>
</evidence>
<evidence type="ECO:0000313" key="4">
    <source>
        <dbReference type="Proteomes" id="UP000342249"/>
    </source>
</evidence>
<dbReference type="InterPro" id="IPR053824">
    <property type="entry name" value="DUF7010"/>
</dbReference>
<dbReference type="Proteomes" id="UP000531659">
    <property type="component" value="Unassembled WGS sequence"/>
</dbReference>